<evidence type="ECO:0000313" key="3">
    <source>
        <dbReference type="Proteomes" id="UP000186156"/>
    </source>
</evidence>
<organism evidence="2 3">
    <name type="scientific">Alicyclobacillus vulcanalis</name>
    <dbReference type="NCBI Taxonomy" id="252246"/>
    <lineage>
        <taxon>Bacteria</taxon>
        <taxon>Bacillati</taxon>
        <taxon>Bacillota</taxon>
        <taxon>Bacilli</taxon>
        <taxon>Bacillales</taxon>
        <taxon>Alicyclobacillaceae</taxon>
        <taxon>Alicyclobacillus</taxon>
    </lineage>
</organism>
<feature type="transmembrane region" description="Helical" evidence="1">
    <location>
        <begin position="12"/>
        <end position="34"/>
    </location>
</feature>
<evidence type="ECO:0000256" key="1">
    <source>
        <dbReference type="SAM" id="Phobius"/>
    </source>
</evidence>
<proteinExistence type="predicted"/>
<dbReference type="EMBL" id="FTOO01000001">
    <property type="protein sequence ID" value="SIS50693.1"/>
    <property type="molecule type" value="Genomic_DNA"/>
</dbReference>
<keyword evidence="1" id="KW-1133">Transmembrane helix</keyword>
<dbReference type="Proteomes" id="UP000186156">
    <property type="component" value="Unassembled WGS sequence"/>
</dbReference>
<evidence type="ECO:0000313" key="2">
    <source>
        <dbReference type="EMBL" id="SIS50693.1"/>
    </source>
</evidence>
<gene>
    <name evidence="2" type="ORF">SAMN05421799_10187</name>
</gene>
<keyword evidence="1" id="KW-0812">Transmembrane</keyword>
<accession>A0A1N7JMV0</accession>
<keyword evidence="1" id="KW-0472">Membrane</keyword>
<protein>
    <submittedName>
        <fullName evidence="2">Uncharacterized protein</fullName>
    </submittedName>
</protein>
<reference evidence="3" key="1">
    <citation type="submission" date="2017-01" db="EMBL/GenBank/DDBJ databases">
        <authorList>
            <person name="Varghese N."/>
            <person name="Submissions S."/>
        </authorList>
    </citation>
    <scope>NUCLEOTIDE SEQUENCE [LARGE SCALE GENOMIC DNA]</scope>
    <source>
        <strain evidence="3">DSM 16176</strain>
    </source>
</reference>
<dbReference type="STRING" id="252246.SAMN05421799_10187"/>
<sequence length="39" mass="4144">MKGTWVRVIHIVVASVMLACTAVSLAAIALELAVHRLIS</sequence>
<name>A0A1N7JMV0_9BACL</name>
<dbReference type="PROSITE" id="PS51257">
    <property type="entry name" value="PROKAR_LIPOPROTEIN"/>
    <property type="match status" value="1"/>
</dbReference>
<dbReference type="AlphaFoldDB" id="A0A1N7JMV0"/>
<keyword evidence="3" id="KW-1185">Reference proteome</keyword>